<dbReference type="InterPro" id="IPR015517">
    <property type="entry name" value="dCMP_deaminase-rel"/>
</dbReference>
<organism evidence="15">
    <name type="scientific">Schizaphis graminum</name>
    <name type="common">Green bug aphid</name>
    <dbReference type="NCBI Taxonomy" id="13262"/>
    <lineage>
        <taxon>Eukaryota</taxon>
        <taxon>Metazoa</taxon>
        <taxon>Ecdysozoa</taxon>
        <taxon>Arthropoda</taxon>
        <taxon>Hexapoda</taxon>
        <taxon>Insecta</taxon>
        <taxon>Pterygota</taxon>
        <taxon>Neoptera</taxon>
        <taxon>Paraneoptera</taxon>
        <taxon>Hemiptera</taxon>
        <taxon>Sternorrhyncha</taxon>
        <taxon>Aphidomorpha</taxon>
        <taxon>Aphidoidea</taxon>
        <taxon>Aphididae</taxon>
        <taxon>Aphidini</taxon>
        <taxon>Schizaphis</taxon>
    </lineage>
</organism>
<evidence type="ECO:0000256" key="8">
    <source>
        <dbReference type="ARBA" id="ARBA00038938"/>
    </source>
</evidence>
<evidence type="ECO:0000256" key="12">
    <source>
        <dbReference type="PIRSR" id="PIRSR006019-1"/>
    </source>
</evidence>
<dbReference type="GO" id="GO:0005737">
    <property type="term" value="C:cytoplasm"/>
    <property type="evidence" value="ECO:0007669"/>
    <property type="project" value="TreeGrafter"/>
</dbReference>
<dbReference type="PIRSF" id="PIRSF006019">
    <property type="entry name" value="dCMP_deaminase"/>
    <property type="match status" value="1"/>
</dbReference>
<evidence type="ECO:0000313" key="15">
    <source>
        <dbReference type="EMBL" id="MBY21282.1"/>
    </source>
</evidence>
<comment type="cofactor">
    <cofactor evidence="1 13">
        <name>Zn(2+)</name>
        <dbReference type="ChEBI" id="CHEBI:29105"/>
    </cofactor>
</comment>
<evidence type="ECO:0000259" key="14">
    <source>
        <dbReference type="PROSITE" id="PS51747"/>
    </source>
</evidence>
<evidence type="ECO:0000256" key="6">
    <source>
        <dbReference type="ARBA" id="ARBA00022833"/>
    </source>
</evidence>
<evidence type="ECO:0000256" key="5">
    <source>
        <dbReference type="ARBA" id="ARBA00022801"/>
    </source>
</evidence>
<feature type="binding site" evidence="13">
    <location>
        <position position="94"/>
    </location>
    <ligand>
        <name>Zn(2+)</name>
        <dbReference type="ChEBI" id="CHEBI:29105"/>
        <note>catalytic</note>
    </ligand>
</feature>
<dbReference type="PROSITE" id="PS00903">
    <property type="entry name" value="CYT_DCMP_DEAMINASES_1"/>
    <property type="match status" value="1"/>
</dbReference>
<dbReference type="GO" id="GO:0009165">
    <property type="term" value="P:nucleotide biosynthetic process"/>
    <property type="evidence" value="ECO:0007669"/>
    <property type="project" value="UniProtKB-KW"/>
</dbReference>
<feature type="binding site" evidence="13">
    <location>
        <position position="65"/>
    </location>
    <ligand>
        <name>Zn(2+)</name>
        <dbReference type="ChEBI" id="CHEBI:29105"/>
        <note>catalytic</note>
    </ligand>
</feature>
<proteinExistence type="inferred from homology"/>
<gene>
    <name evidence="15" type="primary">Dctd</name>
    <name evidence="15" type="ORF">g.133273</name>
</gene>
<accession>A0A2S2NW46</accession>
<feature type="active site" description="Proton donor" evidence="12">
    <location>
        <position position="67"/>
    </location>
</feature>
<evidence type="ECO:0000256" key="13">
    <source>
        <dbReference type="PIRSR" id="PIRSR006019-2"/>
    </source>
</evidence>
<dbReference type="EMBL" id="GGMR01008663">
    <property type="protein sequence ID" value="MBY21282.1"/>
    <property type="molecule type" value="Transcribed_RNA"/>
</dbReference>
<dbReference type="InterPro" id="IPR016192">
    <property type="entry name" value="APOBEC/CMP_deaminase_Zn-bd"/>
</dbReference>
<comment type="similarity">
    <text evidence="2">Belongs to the cytidine and deoxycytidylate deaminase family.</text>
</comment>
<evidence type="ECO:0000256" key="2">
    <source>
        <dbReference type="ARBA" id="ARBA00006576"/>
    </source>
</evidence>
<evidence type="ECO:0000256" key="11">
    <source>
        <dbReference type="ARBA" id="ARBA00071625"/>
    </source>
</evidence>
<dbReference type="EC" id="3.5.4.12" evidence="8"/>
<feature type="binding site" evidence="13">
    <location>
        <position position="91"/>
    </location>
    <ligand>
        <name>Zn(2+)</name>
        <dbReference type="ChEBI" id="CHEBI:29105"/>
        <note>catalytic</note>
    </ligand>
</feature>
<keyword evidence="3 13" id="KW-0479">Metal-binding</keyword>
<dbReference type="Gene3D" id="3.40.140.10">
    <property type="entry name" value="Cytidine Deaminase, domain 2"/>
    <property type="match status" value="1"/>
</dbReference>
<evidence type="ECO:0000256" key="4">
    <source>
        <dbReference type="ARBA" id="ARBA00022727"/>
    </source>
</evidence>
<dbReference type="PANTHER" id="PTHR11086:SF18">
    <property type="entry name" value="DEOXYCYTIDYLATE DEAMINASE"/>
    <property type="match status" value="1"/>
</dbReference>
<dbReference type="GO" id="GO:0004132">
    <property type="term" value="F:dCMP deaminase activity"/>
    <property type="evidence" value="ECO:0007669"/>
    <property type="project" value="UniProtKB-EC"/>
</dbReference>
<dbReference type="InterPro" id="IPR002125">
    <property type="entry name" value="CMP_dCMP_dom"/>
</dbReference>
<comment type="catalytic activity">
    <reaction evidence="10">
        <text>dCMP + H2O + H(+) = dUMP + NH4(+)</text>
        <dbReference type="Rhea" id="RHEA:22924"/>
        <dbReference type="ChEBI" id="CHEBI:15377"/>
        <dbReference type="ChEBI" id="CHEBI:15378"/>
        <dbReference type="ChEBI" id="CHEBI:28938"/>
        <dbReference type="ChEBI" id="CHEBI:57566"/>
        <dbReference type="ChEBI" id="CHEBI:246422"/>
        <dbReference type="EC" id="3.5.4.12"/>
    </reaction>
</comment>
<sequence>MATALLMAKRSKDPVTQVGACIVNLDNNIVGTGYNGMPKGCKDDDFPWFKNKYSMLDSKLTYVCHAEMNAVVNKNSIDLKDCIIYVSLFPCNECAKIIIQSGIKKVVYLSKRCTAKYKASERMFQASGVLTKQHTRKENIIVNFS</sequence>
<keyword evidence="6 13" id="KW-0862">Zinc</keyword>
<dbReference type="GO" id="GO:0006220">
    <property type="term" value="P:pyrimidine nucleotide metabolic process"/>
    <property type="evidence" value="ECO:0007669"/>
    <property type="project" value="InterPro"/>
</dbReference>
<evidence type="ECO:0000256" key="10">
    <source>
        <dbReference type="ARBA" id="ARBA00052978"/>
    </source>
</evidence>
<feature type="domain" description="CMP/dCMP-type deaminase" evidence="14">
    <location>
        <begin position="1"/>
        <end position="130"/>
    </location>
</feature>
<dbReference type="InterPro" id="IPR035105">
    <property type="entry name" value="Deoxycytidylate_deaminase_dom"/>
</dbReference>
<dbReference type="FunFam" id="3.40.140.10:FF:000021">
    <property type="entry name" value="Deoxycytidylate deaminase"/>
    <property type="match status" value="1"/>
</dbReference>
<evidence type="ECO:0000256" key="1">
    <source>
        <dbReference type="ARBA" id="ARBA00001947"/>
    </source>
</evidence>
<reference evidence="15" key="1">
    <citation type="submission" date="2018-04" db="EMBL/GenBank/DDBJ databases">
        <title>Transcriptome of Schizaphis graminum biotype I.</title>
        <authorList>
            <person name="Scully E.D."/>
            <person name="Geib S.M."/>
            <person name="Palmer N.A."/>
            <person name="Koch K."/>
            <person name="Bradshaw J."/>
            <person name="Heng-Moss T."/>
            <person name="Sarath G."/>
        </authorList>
    </citation>
    <scope>NUCLEOTIDE SEQUENCE</scope>
</reference>
<name>A0A2S2NW46_SCHGA</name>
<keyword evidence="4" id="KW-0545">Nucleotide biosynthesis</keyword>
<dbReference type="SUPFAM" id="SSF53927">
    <property type="entry name" value="Cytidine deaminase-like"/>
    <property type="match status" value="1"/>
</dbReference>
<keyword evidence="5" id="KW-0378">Hydrolase</keyword>
<evidence type="ECO:0000256" key="9">
    <source>
        <dbReference type="ARBA" id="ARBA00041763"/>
    </source>
</evidence>
<dbReference type="GO" id="GO:0008270">
    <property type="term" value="F:zinc ion binding"/>
    <property type="evidence" value="ECO:0007669"/>
    <property type="project" value="InterPro"/>
</dbReference>
<evidence type="ECO:0000256" key="3">
    <source>
        <dbReference type="ARBA" id="ARBA00022723"/>
    </source>
</evidence>
<protein>
    <recommendedName>
        <fullName evidence="11">Probable deoxycytidylate deaminase</fullName>
        <ecNumber evidence="8">3.5.4.12</ecNumber>
    </recommendedName>
    <alternativeName>
        <fullName evidence="9">dCMP deaminase</fullName>
    </alternativeName>
</protein>
<evidence type="ECO:0000256" key="7">
    <source>
        <dbReference type="ARBA" id="ARBA00037036"/>
    </source>
</evidence>
<comment type="function">
    <text evidence="7">Supplies the nucleotide substrate for thymidylate synthetase.</text>
</comment>
<dbReference type="Pfam" id="PF00383">
    <property type="entry name" value="dCMP_cyt_deam_1"/>
    <property type="match status" value="1"/>
</dbReference>
<dbReference type="PROSITE" id="PS51747">
    <property type="entry name" value="CYT_DCMP_DEAMINASES_2"/>
    <property type="match status" value="1"/>
</dbReference>
<dbReference type="CDD" id="cd01286">
    <property type="entry name" value="deoxycytidylate_deaminase"/>
    <property type="match status" value="1"/>
</dbReference>
<dbReference type="InterPro" id="IPR016193">
    <property type="entry name" value="Cytidine_deaminase-like"/>
</dbReference>
<dbReference type="AlphaFoldDB" id="A0A2S2NW46"/>
<dbReference type="PANTHER" id="PTHR11086">
    <property type="entry name" value="DEOXYCYTIDYLATE DEAMINASE-RELATED"/>
    <property type="match status" value="1"/>
</dbReference>
<dbReference type="InterPro" id="IPR016473">
    <property type="entry name" value="dCMP_deaminase"/>
</dbReference>